<dbReference type="Pfam" id="PF00063">
    <property type="entry name" value="Myosin_head"/>
    <property type="match status" value="1"/>
</dbReference>
<keyword evidence="9 10" id="KW-0009">Actin-binding</keyword>
<dbReference type="Proteomes" id="UP000001357">
    <property type="component" value="Unassembled WGS sequence"/>
</dbReference>
<evidence type="ECO:0000256" key="6">
    <source>
        <dbReference type="ARBA" id="ARBA00022840"/>
    </source>
</evidence>
<dbReference type="CDD" id="cd13203">
    <property type="entry name" value="FERM_C1_myosin_like"/>
    <property type="match status" value="1"/>
</dbReference>
<dbReference type="GO" id="GO:0016459">
    <property type="term" value="C:myosin complex"/>
    <property type="evidence" value="ECO:0007669"/>
    <property type="project" value="UniProtKB-KW"/>
</dbReference>
<dbReference type="Gene3D" id="1.10.10.820">
    <property type="match status" value="1"/>
</dbReference>
<dbReference type="Gene3D" id="3.10.20.90">
    <property type="entry name" value="Phosphatidylinositol 3-kinase Catalytic Subunit, Chain A, domain 1"/>
    <property type="match status" value="2"/>
</dbReference>
<evidence type="ECO:0000313" key="17">
    <source>
        <dbReference type="EMBL" id="EDQ90831.1"/>
    </source>
</evidence>
<dbReference type="Pfam" id="PF00373">
    <property type="entry name" value="FERM_M"/>
    <property type="match status" value="2"/>
</dbReference>
<feature type="domain" description="Ras-associating" evidence="14">
    <location>
        <begin position="1127"/>
        <end position="1239"/>
    </location>
</feature>
<dbReference type="InterPro" id="IPR000857">
    <property type="entry name" value="MyTH4_dom"/>
</dbReference>
<dbReference type="Gene3D" id="1.20.80.10">
    <property type="match status" value="2"/>
</dbReference>
<keyword evidence="5 10" id="KW-0547">Nucleotide-binding</keyword>
<dbReference type="CDD" id="cd14473">
    <property type="entry name" value="FERM_B-lobe"/>
    <property type="match status" value="2"/>
</dbReference>
<dbReference type="GO" id="GO:0000146">
    <property type="term" value="F:microfilament motor activity"/>
    <property type="evidence" value="ECO:0000318"/>
    <property type="project" value="GO_Central"/>
</dbReference>
<dbReference type="InterPro" id="IPR029071">
    <property type="entry name" value="Ubiquitin-like_domsf"/>
</dbReference>
<dbReference type="SMART" id="SM00242">
    <property type="entry name" value="MYSc"/>
    <property type="match status" value="1"/>
</dbReference>
<dbReference type="GO" id="GO:0006897">
    <property type="term" value="P:endocytosis"/>
    <property type="evidence" value="ECO:0000318"/>
    <property type="project" value="GO_Central"/>
</dbReference>
<dbReference type="SUPFAM" id="SSF52540">
    <property type="entry name" value="P-loop containing nucleoside triphosphate hydrolases"/>
    <property type="match status" value="1"/>
</dbReference>
<proteinExistence type="inferred from homology"/>
<dbReference type="KEGG" id="mbr:MONBRDRAFT_15843"/>
<dbReference type="InterPro" id="IPR014352">
    <property type="entry name" value="FERM/acyl-CoA-bd_prot_sf"/>
</dbReference>
<dbReference type="Gene3D" id="3.40.850.10">
    <property type="entry name" value="Kinesin motor domain"/>
    <property type="match status" value="1"/>
</dbReference>
<dbReference type="InterPro" id="IPR019748">
    <property type="entry name" value="FERM_central"/>
</dbReference>
<evidence type="ECO:0000256" key="7">
    <source>
        <dbReference type="ARBA" id="ARBA00023123"/>
    </source>
</evidence>
<dbReference type="GO" id="GO:0016020">
    <property type="term" value="C:membrane"/>
    <property type="evidence" value="ECO:0000318"/>
    <property type="project" value="GO_Central"/>
</dbReference>
<evidence type="ECO:0000256" key="5">
    <source>
        <dbReference type="ARBA" id="ARBA00022741"/>
    </source>
</evidence>
<dbReference type="Pfam" id="PF00612">
    <property type="entry name" value="IQ"/>
    <property type="match status" value="2"/>
</dbReference>
<evidence type="ECO:0000256" key="1">
    <source>
        <dbReference type="ARBA" id="ARBA00004496"/>
    </source>
</evidence>
<dbReference type="InterPro" id="IPR051724">
    <property type="entry name" value="Actin_motor_Myosin"/>
</dbReference>
<dbReference type="InterPro" id="IPR019749">
    <property type="entry name" value="Band_41_domain"/>
</dbReference>
<evidence type="ECO:0000256" key="12">
    <source>
        <dbReference type="SAM" id="MobiDB-lite"/>
    </source>
</evidence>
<keyword evidence="8 10" id="KW-0505">Motor protein</keyword>
<accession>A9UV43</accession>
<dbReference type="PROSITE" id="PS50096">
    <property type="entry name" value="IQ"/>
    <property type="match status" value="3"/>
</dbReference>
<dbReference type="GO" id="GO:0005524">
    <property type="term" value="F:ATP binding"/>
    <property type="evidence" value="ECO:0007669"/>
    <property type="project" value="UniProtKB-UniRule"/>
</dbReference>
<evidence type="ECO:0000256" key="11">
    <source>
        <dbReference type="SAM" id="Coils"/>
    </source>
</evidence>
<dbReference type="CDD" id="cd13204">
    <property type="entry name" value="FERM_C2_myosin_like"/>
    <property type="match status" value="1"/>
</dbReference>
<feature type="binding site" evidence="10">
    <location>
        <begin position="85"/>
        <end position="92"/>
    </location>
    <ligand>
        <name>ATP</name>
        <dbReference type="ChEBI" id="CHEBI:30616"/>
    </ligand>
</feature>
<evidence type="ECO:0000256" key="9">
    <source>
        <dbReference type="ARBA" id="ARBA00023203"/>
    </source>
</evidence>
<dbReference type="SMART" id="SM00015">
    <property type="entry name" value="IQ"/>
    <property type="match status" value="2"/>
</dbReference>
<organism evidence="17 18">
    <name type="scientific">Monosiga brevicollis</name>
    <name type="common">Choanoflagellate</name>
    <dbReference type="NCBI Taxonomy" id="81824"/>
    <lineage>
        <taxon>Eukaryota</taxon>
        <taxon>Choanoflagellata</taxon>
        <taxon>Craspedida</taxon>
        <taxon>Salpingoecidae</taxon>
        <taxon>Monosiga</taxon>
    </lineage>
</organism>
<dbReference type="OMA" id="FDSKWMI"/>
<evidence type="ECO:0000259" key="16">
    <source>
        <dbReference type="PROSITE" id="PS51456"/>
    </source>
</evidence>
<dbReference type="SUPFAM" id="SSF50729">
    <property type="entry name" value="PH domain-like"/>
    <property type="match status" value="1"/>
</dbReference>
<dbReference type="RefSeq" id="XP_001744128.1">
    <property type="nucleotide sequence ID" value="XM_001744076.1"/>
</dbReference>
<keyword evidence="6 10" id="KW-0067">ATP-binding</keyword>
<dbReference type="Gene3D" id="6.20.240.20">
    <property type="match status" value="1"/>
</dbReference>
<dbReference type="InterPro" id="IPR035963">
    <property type="entry name" value="FERM_2"/>
</dbReference>
<feature type="domain" description="FERM" evidence="13">
    <location>
        <begin position="1698"/>
        <end position="1993"/>
    </location>
</feature>
<dbReference type="PRINTS" id="PR00193">
    <property type="entry name" value="MYOSINHEAVY"/>
</dbReference>
<dbReference type="GO" id="GO:0005737">
    <property type="term" value="C:cytoplasm"/>
    <property type="evidence" value="ECO:0000318"/>
    <property type="project" value="GO_Central"/>
</dbReference>
<evidence type="ECO:0000256" key="2">
    <source>
        <dbReference type="ARBA" id="ARBA00008314"/>
    </source>
</evidence>
<dbReference type="InterPro" id="IPR027417">
    <property type="entry name" value="P-loop_NTPase"/>
</dbReference>
<sequence length="2006" mass="227220">GLRPQDGVEDMTHLSDLDVAGINTNLRVRFNRDEIYTFTGSILVAVNPYNGKKLGELKPHVFATAEAAYANVQAADINQSCIISGESGAGKTETTKFILQYLCAVTSSVSNWVEQQILEANTILEAFGNAKTVRNDNSSRFGKFIQVCFDHKCEIRGSVIQEYLLEQSRITNIQPDERSYHVFYQLLAAGDRQRFHLMEPEAYLYLNQSNCYKLSNFSDAQAYDDLRQAMTVLNISDDMMDGIFSLVSAVLWIGNLHFKDVDGESVQLTPEDEKIAGTVAELLKIDAKQLKEILVNRTIVVRGNITTIPLKLDDAHENKNAMAKALYSRTFTWLVDSINRTTNPGDSRSKFIGVLDIFGFENFATNSFEQLCINFTNEKLHKFFNHYVFAIEQEEYQREGIDFAHINFTDNAECLDLIEKGNKCVLRLLDEECRFPKGSDQSYLEKQHAALADHPHYIKGENKARWDKEFGIRHFAGAVVYAIDGFLDKNRDTQQDALFNLLIDSSDAFVCDLHRFQDILANENAIGSGISRQGSVRSGSVRGRSGTETTRKAKPTVGDTFRRQLNLLVEVLESTTPWYVRCIKPNAAKSAGKYEQDMVEEQLNYSGMLDIVRIRKEGFPIHVPAEKFVEKYHAMARVMGKALPTDPKSAVKQILQYINAPPTEWQVGQTKVFLRNSVFDPLEAALRSLLEKRVICLQAATRGMLARRKYQRTMFAVTRLQAAVRGAAIRWRFLAQRRAAVTIQSYVRGWFARELVKELRRKRREEMDRRRREEEARRAAEARARGEAEMEQSFLAAQEELQALAKAAELQAAASGSGTGMDDISSMFSFMAGASEVVMSKQLDLLSKMSAELDAVLAGEVPRGQPGARTVRRRQRVEKQLSLQSLEPGPVPAAAPVANVGGIAAAGPVRAAPAAAADDNFNPADYSMLVYAKRYFNDHPSNMSANTMARRAPTLRRGEKAVDDPIPKEEMIVYSKTAMLPTSMVHMHNPENVNLACSVWKDLNKQLRGELKDAQVAQSTQSIVAYCLERPELRDEVYCQLIRQCTNNPSPEEQRRGWELLCIFVVSFPPSKMLYKYLQAFMKLATRDSVVKRYAAWAYESLKHTKMNGARQRYPSTLEMTAIRRLEPVVVRFFFEDDKVKALGVHSTWTVSDVVDAIANKIDLKDPDGWALFETNPDEEHYVRGQDYLGDILSRWESKARSSMQMSKYATMSRSKAASAISQALGGGDSRFVFRKRLFRNPKHIPDDPVEYGLVYAQAVRSVVRHDEFPVNEKVALQLAGLQAQVLWGDADAANMARYEKPEDYLPERIRENNADVAFWQQELYRAHREFGFGMTDIKAKVLYLTAVKQYPLYGGSFFDVQFKGFWSHPTNVMATVHVDGFKFVHPKTKEVLAEYSYEQLANIEVNNFDDTITFNLEGMSEVENSHLMFYCARREDLANLIASYSPQHRNWKKVGQAAVPQQRKVTQDDKTRLHNEMLQARKALVDSGAMLKPPESKGFLGTTLRRRRSSKAAEAESSTYERDFPERFWAYSKSKLPQPLSVMDSEDSQEMALRIYASLLVYAGLASTGGYETPGDVKHYQLVQNVIGRCLEKEDVCNETYLQLIKQTTDQPDVDSRINVQNWRMFALLLGVVVPRDKEVLAYITAHLRSRGLDMASEEGKWAQFCRTVMARTLQNKNRKYPPSQVEIDCVSAMQPIHARFYFMDGEFRALKFDSAATTSEVVATIKERMGLSSAVQGFSLFEVFGTLERNMLAWEKVGDAIFKWEKYARSTRSDKQLQLTFKKRLFLGSPGIPDNTTEFDLTLFQALNDVVQDRFPVSEDEAAYLTALRAQVDLGDYQPGPAAQVYGDLLQKYLPKHLTSVVQPEDVAMHHQKLRGVSKHDCNTRYLKVVQAWPLYGATVFEVMQSYTTNLPKNLWLAVNEEGVHIMRRRAKEPLISYAYKSIVNYSPSLRNLMLVTESLTRGTKYVFNTSQASQIAHLIKDYTHIILQKRQKAKGDAAASAMP</sequence>
<dbReference type="InterPro" id="IPR011993">
    <property type="entry name" value="PH-like_dom_sf"/>
</dbReference>
<dbReference type="Gene3D" id="1.20.120.720">
    <property type="entry name" value="Myosin VI head, motor domain, U50 subdomain"/>
    <property type="match status" value="1"/>
</dbReference>
<dbReference type="GO" id="GO:0007165">
    <property type="term" value="P:signal transduction"/>
    <property type="evidence" value="ECO:0007669"/>
    <property type="project" value="InterPro"/>
</dbReference>
<evidence type="ECO:0000256" key="3">
    <source>
        <dbReference type="ARBA" id="ARBA00022468"/>
    </source>
</evidence>
<dbReference type="InterPro" id="IPR038185">
    <property type="entry name" value="MyTH4_dom_sf"/>
</dbReference>
<dbReference type="InParanoid" id="A9UV43"/>
<keyword evidence="18" id="KW-1185">Reference proteome</keyword>
<dbReference type="Pfam" id="PF02174">
    <property type="entry name" value="IRS"/>
    <property type="match status" value="1"/>
</dbReference>
<dbReference type="GO" id="GO:0051015">
    <property type="term" value="F:actin filament binding"/>
    <property type="evidence" value="ECO:0000318"/>
    <property type="project" value="GO_Central"/>
</dbReference>
<dbReference type="EMBL" id="CH991546">
    <property type="protein sequence ID" value="EDQ90831.1"/>
    <property type="molecule type" value="Genomic_DNA"/>
</dbReference>
<dbReference type="InterPro" id="IPR000048">
    <property type="entry name" value="IQ_motif_EF-hand-BS"/>
</dbReference>
<gene>
    <name evidence="17" type="ORF">MONBRDRAFT_15843</name>
</gene>
<dbReference type="FunFam" id="1.10.10.820:FF:000001">
    <property type="entry name" value="Myosin heavy chain"/>
    <property type="match status" value="1"/>
</dbReference>
<dbReference type="Pfam" id="PF00784">
    <property type="entry name" value="MyTH4"/>
    <property type="match status" value="2"/>
</dbReference>
<feature type="domain" description="MyTH4" evidence="15">
    <location>
        <begin position="904"/>
        <end position="1124"/>
    </location>
</feature>
<dbReference type="Gene3D" id="2.30.29.30">
    <property type="entry name" value="Pleckstrin-homology domain (PH domain)/Phosphotyrosine-binding domain (PTB)"/>
    <property type="match status" value="2"/>
</dbReference>
<dbReference type="CDD" id="cd17208">
    <property type="entry name" value="FERM_F1_DdMyo7_like"/>
    <property type="match status" value="1"/>
</dbReference>
<keyword evidence="4" id="KW-0963">Cytoplasm</keyword>
<dbReference type="GO" id="GO:0015629">
    <property type="term" value="C:actin cytoskeleton"/>
    <property type="evidence" value="ECO:0000318"/>
    <property type="project" value="GO_Central"/>
</dbReference>
<dbReference type="SMART" id="SM00139">
    <property type="entry name" value="MyTH4"/>
    <property type="match status" value="2"/>
</dbReference>
<dbReference type="InterPro" id="IPR036961">
    <property type="entry name" value="Kinesin_motor_dom_sf"/>
</dbReference>
<feature type="coiled-coil region" evidence="11">
    <location>
        <begin position="756"/>
        <end position="783"/>
    </location>
</feature>
<feature type="region of interest" description="Disordered" evidence="12">
    <location>
        <begin position="532"/>
        <end position="554"/>
    </location>
</feature>
<reference evidence="17 18" key="1">
    <citation type="journal article" date="2008" name="Nature">
        <title>The genome of the choanoflagellate Monosiga brevicollis and the origin of metazoans.</title>
        <authorList>
            <consortium name="JGI Sequencing"/>
            <person name="King N."/>
            <person name="Westbrook M.J."/>
            <person name="Young S.L."/>
            <person name="Kuo A."/>
            <person name="Abedin M."/>
            <person name="Chapman J."/>
            <person name="Fairclough S."/>
            <person name="Hellsten U."/>
            <person name="Isogai Y."/>
            <person name="Letunic I."/>
            <person name="Marr M."/>
            <person name="Pincus D."/>
            <person name="Putnam N."/>
            <person name="Rokas A."/>
            <person name="Wright K.J."/>
            <person name="Zuzow R."/>
            <person name="Dirks W."/>
            <person name="Good M."/>
            <person name="Goodstein D."/>
            <person name="Lemons D."/>
            <person name="Li W."/>
            <person name="Lyons J.B."/>
            <person name="Morris A."/>
            <person name="Nichols S."/>
            <person name="Richter D.J."/>
            <person name="Salamov A."/>
            <person name="Bork P."/>
            <person name="Lim W.A."/>
            <person name="Manning G."/>
            <person name="Miller W.T."/>
            <person name="McGinnis W."/>
            <person name="Shapiro H."/>
            <person name="Tjian R."/>
            <person name="Grigoriev I.V."/>
            <person name="Rokhsar D."/>
        </authorList>
    </citation>
    <scope>NUCLEOTIDE SEQUENCE [LARGE SCALE GENOMIC DNA]</scope>
    <source>
        <strain evidence="18">MX1 / ATCC 50154</strain>
    </source>
</reference>
<dbReference type="InterPro" id="IPR000159">
    <property type="entry name" value="RA_dom"/>
</dbReference>
<name>A9UV43_MONBE</name>
<dbReference type="PANTHER" id="PTHR46049">
    <property type="entry name" value="AGAP003327-PA"/>
    <property type="match status" value="1"/>
</dbReference>
<dbReference type="PROSITE" id="PS51016">
    <property type="entry name" value="MYTH4"/>
    <property type="match status" value="2"/>
</dbReference>
<dbReference type="GeneID" id="5889539"/>
<evidence type="ECO:0000259" key="13">
    <source>
        <dbReference type="PROSITE" id="PS50057"/>
    </source>
</evidence>
<dbReference type="PROSITE" id="PS51456">
    <property type="entry name" value="MYOSIN_MOTOR"/>
    <property type="match status" value="1"/>
</dbReference>
<feature type="compositionally biased region" description="Low complexity" evidence="12">
    <location>
        <begin position="532"/>
        <end position="546"/>
    </location>
</feature>
<comment type="subcellular location">
    <subcellularLocation>
        <location evidence="1">Cytoplasm</location>
    </subcellularLocation>
</comment>
<feature type="non-terminal residue" evidence="17">
    <location>
        <position position="1"/>
    </location>
</feature>
<dbReference type="InterPro" id="IPR002404">
    <property type="entry name" value="IRS_PTB"/>
</dbReference>
<evidence type="ECO:0000256" key="8">
    <source>
        <dbReference type="ARBA" id="ARBA00023175"/>
    </source>
</evidence>
<evidence type="ECO:0000256" key="10">
    <source>
        <dbReference type="PROSITE-ProRule" id="PRU00782"/>
    </source>
</evidence>
<evidence type="ECO:0000256" key="4">
    <source>
        <dbReference type="ARBA" id="ARBA00022490"/>
    </source>
</evidence>
<dbReference type="PROSITE" id="PS50057">
    <property type="entry name" value="FERM_3"/>
    <property type="match status" value="2"/>
</dbReference>
<evidence type="ECO:0000259" key="14">
    <source>
        <dbReference type="PROSITE" id="PS50200"/>
    </source>
</evidence>
<dbReference type="Pfam" id="PF21989">
    <property type="entry name" value="RA_2"/>
    <property type="match status" value="2"/>
</dbReference>
<dbReference type="Gene3D" id="1.20.5.190">
    <property type="match status" value="1"/>
</dbReference>
<dbReference type="Gene3D" id="1.25.40.530">
    <property type="entry name" value="MyTH4 domain"/>
    <property type="match status" value="2"/>
</dbReference>
<feature type="domain" description="Myosin motor" evidence="16">
    <location>
        <begin position="6"/>
        <end position="687"/>
    </location>
</feature>
<comment type="similarity">
    <text evidence="2 10">Belongs to the TRAFAC class myosin-kinesin ATPase superfamily. Myosin family.</text>
</comment>
<feature type="region of interest" description="Actin-binding" evidence="10">
    <location>
        <begin position="565"/>
        <end position="587"/>
    </location>
</feature>
<dbReference type="SUPFAM" id="SSF54236">
    <property type="entry name" value="Ubiquitin-like"/>
    <property type="match status" value="2"/>
</dbReference>
<keyword evidence="3" id="KW-0343">GTPase activation</keyword>
<dbReference type="InterPro" id="IPR000299">
    <property type="entry name" value="FERM_domain"/>
</dbReference>
<dbReference type="PANTHER" id="PTHR46049:SF5">
    <property type="entry name" value="PLECKSTRIN HOMOLOGY DOMAIN-CONTAINING FAMILY H MEMBER 3"/>
    <property type="match status" value="1"/>
</dbReference>
<dbReference type="PROSITE" id="PS50200">
    <property type="entry name" value="RA"/>
    <property type="match status" value="1"/>
</dbReference>
<keyword evidence="7 10" id="KW-0518">Myosin</keyword>
<dbReference type="eggNOG" id="KOG4229">
    <property type="taxonomic scope" value="Eukaryota"/>
</dbReference>
<keyword evidence="11" id="KW-0175">Coiled coil</keyword>
<dbReference type="GO" id="GO:0005096">
    <property type="term" value="F:GTPase activator activity"/>
    <property type="evidence" value="ECO:0007669"/>
    <property type="project" value="UniProtKB-KW"/>
</dbReference>
<evidence type="ECO:0000313" key="18">
    <source>
        <dbReference type="Proteomes" id="UP000001357"/>
    </source>
</evidence>
<protein>
    <submittedName>
        <fullName evidence="17">Uncharacterized protein</fullName>
    </submittedName>
</protein>
<feature type="domain" description="FERM" evidence="13">
    <location>
        <begin position="1129"/>
        <end position="1456"/>
    </location>
</feature>
<dbReference type="eggNOG" id="KOG4261">
    <property type="taxonomic scope" value="Eukaryota"/>
</dbReference>
<dbReference type="Gene3D" id="1.20.58.530">
    <property type="match status" value="1"/>
</dbReference>
<evidence type="ECO:0000259" key="15">
    <source>
        <dbReference type="PROSITE" id="PS51016"/>
    </source>
</evidence>
<dbReference type="SMART" id="SM00314">
    <property type="entry name" value="RA"/>
    <property type="match status" value="2"/>
</dbReference>
<dbReference type="InterPro" id="IPR001609">
    <property type="entry name" value="Myosin_head_motor_dom-like"/>
</dbReference>
<dbReference type="SUPFAM" id="SSF47031">
    <property type="entry name" value="Second domain of FERM"/>
    <property type="match status" value="2"/>
</dbReference>
<feature type="domain" description="MyTH4" evidence="15">
    <location>
        <begin position="1532"/>
        <end position="1693"/>
    </location>
</feature>
<dbReference type="SMART" id="SM00295">
    <property type="entry name" value="B41"/>
    <property type="match status" value="2"/>
</dbReference>
<dbReference type="GO" id="GO:0007015">
    <property type="term" value="P:actin filament organization"/>
    <property type="evidence" value="ECO:0000318"/>
    <property type="project" value="GO_Central"/>
</dbReference>
<dbReference type="eggNOG" id="KOG0248">
    <property type="taxonomic scope" value="Eukaryota"/>
</dbReference>